<dbReference type="InterPro" id="IPR003710">
    <property type="entry name" value="ApbA"/>
</dbReference>
<evidence type="ECO:0000256" key="2">
    <source>
        <dbReference type="ARBA" id="ARBA00007870"/>
    </source>
</evidence>
<dbReference type="NCBIfam" id="NF006083">
    <property type="entry name" value="PRK08229.1"/>
    <property type="match status" value="1"/>
</dbReference>
<dbReference type="Proteomes" id="UP001170717">
    <property type="component" value="Unassembled WGS sequence"/>
</dbReference>
<dbReference type="InterPro" id="IPR013332">
    <property type="entry name" value="KPR_N"/>
</dbReference>
<feature type="domain" description="Ketopantoate reductase N-terminal" evidence="11">
    <location>
        <begin position="12"/>
        <end position="165"/>
    </location>
</feature>
<keyword evidence="10" id="KW-0472">Membrane</keyword>
<dbReference type="Gene3D" id="1.10.1040.10">
    <property type="entry name" value="N-(1-d-carboxylethyl)-l-norvaline Dehydrogenase, domain 2"/>
    <property type="match status" value="1"/>
</dbReference>
<evidence type="ECO:0000256" key="3">
    <source>
        <dbReference type="ARBA" id="ARBA00013014"/>
    </source>
</evidence>
<protein>
    <recommendedName>
        <fullName evidence="4">2-dehydropantoate 2-reductase</fullName>
        <ecNumber evidence="3">1.1.1.169</ecNumber>
    </recommendedName>
    <alternativeName>
        <fullName evidence="8">Ketopantoate reductase</fullName>
    </alternativeName>
</protein>
<feature type="domain" description="Ketopantoate reductase C-terminal" evidence="12">
    <location>
        <begin position="191"/>
        <end position="329"/>
    </location>
</feature>
<dbReference type="InterPro" id="IPR050838">
    <property type="entry name" value="Ketopantoate_reductase"/>
</dbReference>
<evidence type="ECO:0000256" key="4">
    <source>
        <dbReference type="ARBA" id="ARBA00019465"/>
    </source>
</evidence>
<dbReference type="AlphaFoldDB" id="A0AAW7Z6Q2"/>
<dbReference type="PANTHER" id="PTHR43765:SF2">
    <property type="entry name" value="2-DEHYDROPANTOATE 2-REDUCTASE"/>
    <property type="match status" value="1"/>
</dbReference>
<dbReference type="NCBIfam" id="TIGR00745">
    <property type="entry name" value="apbA_panE"/>
    <property type="match status" value="1"/>
</dbReference>
<dbReference type="GO" id="GO:0008677">
    <property type="term" value="F:2-dehydropantoate 2-reductase activity"/>
    <property type="evidence" value="ECO:0007669"/>
    <property type="project" value="UniProtKB-EC"/>
</dbReference>
<dbReference type="SUPFAM" id="SSF51735">
    <property type="entry name" value="NAD(P)-binding Rossmann-fold domains"/>
    <property type="match status" value="1"/>
</dbReference>
<feature type="transmembrane region" description="Helical" evidence="10">
    <location>
        <begin position="12"/>
        <end position="33"/>
    </location>
</feature>
<dbReference type="InterPro" id="IPR008927">
    <property type="entry name" value="6-PGluconate_DH-like_C_sf"/>
</dbReference>
<keyword evidence="6" id="KW-0521">NADP</keyword>
<dbReference type="InterPro" id="IPR036291">
    <property type="entry name" value="NAD(P)-bd_dom_sf"/>
</dbReference>
<gene>
    <name evidence="13" type="ORF">Q4527_19255</name>
</gene>
<keyword evidence="7 13" id="KW-0560">Oxidoreductase</keyword>
<dbReference type="RefSeq" id="WP_303539038.1">
    <property type="nucleotide sequence ID" value="NZ_JAUOQI010000021.1"/>
</dbReference>
<evidence type="ECO:0000256" key="10">
    <source>
        <dbReference type="SAM" id="Phobius"/>
    </source>
</evidence>
<dbReference type="PANTHER" id="PTHR43765">
    <property type="entry name" value="2-DEHYDROPANTOATE 2-REDUCTASE-RELATED"/>
    <property type="match status" value="1"/>
</dbReference>
<keyword evidence="10" id="KW-1133">Transmembrane helix</keyword>
<evidence type="ECO:0000259" key="11">
    <source>
        <dbReference type="Pfam" id="PF02558"/>
    </source>
</evidence>
<comment type="catalytic activity">
    <reaction evidence="9">
        <text>(R)-pantoate + NADP(+) = 2-dehydropantoate + NADPH + H(+)</text>
        <dbReference type="Rhea" id="RHEA:16233"/>
        <dbReference type="ChEBI" id="CHEBI:11561"/>
        <dbReference type="ChEBI" id="CHEBI:15378"/>
        <dbReference type="ChEBI" id="CHEBI:15980"/>
        <dbReference type="ChEBI" id="CHEBI:57783"/>
        <dbReference type="ChEBI" id="CHEBI:58349"/>
        <dbReference type="EC" id="1.1.1.169"/>
    </reaction>
</comment>
<dbReference type="Pfam" id="PF08546">
    <property type="entry name" value="ApbA_C"/>
    <property type="match status" value="1"/>
</dbReference>
<dbReference type="EMBL" id="JAUOQI010000021">
    <property type="protein sequence ID" value="MDO6579545.1"/>
    <property type="molecule type" value="Genomic_DNA"/>
</dbReference>
<evidence type="ECO:0000256" key="8">
    <source>
        <dbReference type="ARBA" id="ARBA00032024"/>
    </source>
</evidence>
<dbReference type="Pfam" id="PF02558">
    <property type="entry name" value="ApbA"/>
    <property type="match status" value="1"/>
</dbReference>
<dbReference type="GO" id="GO:0005737">
    <property type="term" value="C:cytoplasm"/>
    <property type="evidence" value="ECO:0007669"/>
    <property type="project" value="TreeGrafter"/>
</dbReference>
<dbReference type="GO" id="GO:0050661">
    <property type="term" value="F:NADP binding"/>
    <property type="evidence" value="ECO:0007669"/>
    <property type="project" value="TreeGrafter"/>
</dbReference>
<dbReference type="GO" id="GO:0015940">
    <property type="term" value="P:pantothenate biosynthetic process"/>
    <property type="evidence" value="ECO:0007669"/>
    <property type="project" value="UniProtKB-KW"/>
</dbReference>
<name>A0AAW7Z6Q2_9ALTE</name>
<evidence type="ECO:0000313" key="14">
    <source>
        <dbReference type="Proteomes" id="UP001170717"/>
    </source>
</evidence>
<reference evidence="13" key="1">
    <citation type="submission" date="2023-07" db="EMBL/GenBank/DDBJ databases">
        <title>Genome content predicts the carbon catabolic preferences of heterotrophic bacteria.</title>
        <authorList>
            <person name="Gralka M."/>
        </authorList>
    </citation>
    <scope>NUCLEOTIDE SEQUENCE</scope>
    <source>
        <strain evidence="13">F2M12</strain>
    </source>
</reference>
<accession>A0AAW7Z6Q2</accession>
<evidence type="ECO:0000259" key="12">
    <source>
        <dbReference type="Pfam" id="PF08546"/>
    </source>
</evidence>
<evidence type="ECO:0000256" key="6">
    <source>
        <dbReference type="ARBA" id="ARBA00022857"/>
    </source>
</evidence>
<organism evidence="13 14">
    <name type="scientific">Alteromonas stellipolaris</name>
    <dbReference type="NCBI Taxonomy" id="233316"/>
    <lineage>
        <taxon>Bacteria</taxon>
        <taxon>Pseudomonadati</taxon>
        <taxon>Pseudomonadota</taxon>
        <taxon>Gammaproteobacteria</taxon>
        <taxon>Alteromonadales</taxon>
        <taxon>Alteromonadaceae</taxon>
        <taxon>Alteromonas/Salinimonas group</taxon>
        <taxon>Alteromonas</taxon>
    </lineage>
</organism>
<evidence type="ECO:0000256" key="1">
    <source>
        <dbReference type="ARBA" id="ARBA00004994"/>
    </source>
</evidence>
<dbReference type="Gene3D" id="3.40.50.720">
    <property type="entry name" value="NAD(P)-binding Rossmann-like Domain"/>
    <property type="match status" value="1"/>
</dbReference>
<comment type="caution">
    <text evidence="13">The sequence shown here is derived from an EMBL/GenBank/DDBJ whole genome shotgun (WGS) entry which is preliminary data.</text>
</comment>
<keyword evidence="10" id="KW-0812">Transmembrane</keyword>
<evidence type="ECO:0000256" key="7">
    <source>
        <dbReference type="ARBA" id="ARBA00023002"/>
    </source>
</evidence>
<comment type="similarity">
    <text evidence="2">Belongs to the ketopantoate reductase family.</text>
</comment>
<dbReference type="InterPro" id="IPR013752">
    <property type="entry name" value="KPA_reductase"/>
</dbReference>
<dbReference type="PROSITE" id="PS51257">
    <property type="entry name" value="PROKAR_LIPOPROTEIN"/>
    <property type="match status" value="1"/>
</dbReference>
<keyword evidence="5" id="KW-0566">Pantothenate biosynthesis</keyword>
<dbReference type="InterPro" id="IPR013328">
    <property type="entry name" value="6PGD_dom2"/>
</dbReference>
<evidence type="ECO:0000313" key="13">
    <source>
        <dbReference type="EMBL" id="MDO6579545.1"/>
    </source>
</evidence>
<dbReference type="SUPFAM" id="SSF48179">
    <property type="entry name" value="6-phosphogluconate dehydrogenase C-terminal domain-like"/>
    <property type="match status" value="1"/>
</dbReference>
<proteinExistence type="inferred from homology"/>
<evidence type="ECO:0000256" key="9">
    <source>
        <dbReference type="ARBA" id="ARBA00048793"/>
    </source>
</evidence>
<sequence length="351" mass="37474">MSKIETANKANIVILGAGSIGCYLGGCLLSIGANVTLIGRARLKDQIANDGLTLTDWRGRNTKIKPADVNFTESAEVMARADYILVCVKSGDTQEAASLIAQYEISDPLKDNPVVISFQNGVRNGRVLSECLPNYTVMKGMVPFNVLGQGDGHFHCGTEGDLCIEDKSGQAKDLVGLLEMANLPVKVFKDLTSVQWGKLLMNLNNAVNALSGSPLLEQLNDSAYRKVMAVVLKEALGTMKAAGIEPAKTGKVIPKLMPYIMSLPNFLFEKVAAATLKIDPQARSSMYEDLALNRKTEVDYLNGEIVALGEAHHVSTPANTAILKLIKAAESANDGSPMLSAAALQQAIAVN</sequence>
<comment type="pathway">
    <text evidence="1">Cofactor biosynthesis; (R)-pantothenate biosynthesis; (R)-pantoate from 3-methyl-2-oxobutanoate: step 2/2.</text>
</comment>
<dbReference type="EC" id="1.1.1.169" evidence="3"/>
<evidence type="ECO:0000256" key="5">
    <source>
        <dbReference type="ARBA" id="ARBA00022655"/>
    </source>
</evidence>